<reference evidence="1 2" key="1">
    <citation type="journal article" date="2022" name="Nat. Ecol. Evol.">
        <title>A masculinizing supergene underlies an exaggerated male reproductive morph in a spider.</title>
        <authorList>
            <person name="Hendrickx F."/>
            <person name="De Corte Z."/>
            <person name="Sonet G."/>
            <person name="Van Belleghem S.M."/>
            <person name="Kostlbacher S."/>
            <person name="Vangestel C."/>
        </authorList>
    </citation>
    <scope>NUCLEOTIDE SEQUENCE [LARGE SCALE GENOMIC DNA]</scope>
    <source>
        <strain evidence="1">W744_W776</strain>
    </source>
</reference>
<dbReference type="Proteomes" id="UP000827092">
    <property type="component" value="Unassembled WGS sequence"/>
</dbReference>
<sequence length="99" mass="11681">MSFVPRPRTNRSLKVSDTPYHGVLSQQHFWLLSSCSRPISADERIQNAQKNFFSSSKKEREHKEMCERDISDSHCRGMGEEEYVELLARVCEKKLFIRF</sequence>
<evidence type="ECO:0000313" key="2">
    <source>
        <dbReference type="Proteomes" id="UP000827092"/>
    </source>
</evidence>
<name>A0AAV6V504_9ARAC</name>
<dbReference type="PROSITE" id="PS51257">
    <property type="entry name" value="PROKAR_LIPOPROTEIN"/>
    <property type="match status" value="1"/>
</dbReference>
<protein>
    <submittedName>
        <fullName evidence="1">Uncharacterized protein</fullName>
    </submittedName>
</protein>
<gene>
    <name evidence="1" type="ORF">JTE90_011876</name>
</gene>
<proteinExistence type="predicted"/>
<keyword evidence="2" id="KW-1185">Reference proteome</keyword>
<comment type="caution">
    <text evidence="1">The sequence shown here is derived from an EMBL/GenBank/DDBJ whole genome shotgun (WGS) entry which is preliminary data.</text>
</comment>
<accession>A0AAV6V504</accession>
<dbReference type="EMBL" id="JAFNEN010000164">
    <property type="protein sequence ID" value="KAG8191192.1"/>
    <property type="molecule type" value="Genomic_DNA"/>
</dbReference>
<organism evidence="1 2">
    <name type="scientific">Oedothorax gibbosus</name>
    <dbReference type="NCBI Taxonomy" id="931172"/>
    <lineage>
        <taxon>Eukaryota</taxon>
        <taxon>Metazoa</taxon>
        <taxon>Ecdysozoa</taxon>
        <taxon>Arthropoda</taxon>
        <taxon>Chelicerata</taxon>
        <taxon>Arachnida</taxon>
        <taxon>Araneae</taxon>
        <taxon>Araneomorphae</taxon>
        <taxon>Entelegynae</taxon>
        <taxon>Araneoidea</taxon>
        <taxon>Linyphiidae</taxon>
        <taxon>Erigoninae</taxon>
        <taxon>Oedothorax</taxon>
    </lineage>
</organism>
<evidence type="ECO:0000313" key="1">
    <source>
        <dbReference type="EMBL" id="KAG8191192.1"/>
    </source>
</evidence>
<dbReference type="AlphaFoldDB" id="A0AAV6V504"/>